<protein>
    <submittedName>
        <fullName evidence="4">Putative caspase-like protein</fullName>
    </submittedName>
</protein>
<feature type="signal peptide" evidence="2">
    <location>
        <begin position="1"/>
        <end position="20"/>
    </location>
</feature>
<gene>
    <name evidence="4" type="ORF">CLV75_4209</name>
</gene>
<feature type="chain" id="PRO_5019761334" evidence="2">
    <location>
        <begin position="21"/>
        <end position="495"/>
    </location>
</feature>
<feature type="domain" description="Caspase family p20" evidence="3">
    <location>
        <begin position="23"/>
        <end position="156"/>
    </location>
</feature>
<dbReference type="EMBL" id="RCCT01000009">
    <property type="protein sequence ID" value="RLJ98509.1"/>
    <property type="molecule type" value="Genomic_DNA"/>
</dbReference>
<dbReference type="PANTHER" id="PTHR22576">
    <property type="entry name" value="MUCOSA ASSOCIATED LYMPHOID TISSUE LYMPHOMA TRANSLOCATION PROTEIN 1/PARACASPASE"/>
    <property type="match status" value="1"/>
</dbReference>
<dbReference type="InterPro" id="IPR001309">
    <property type="entry name" value="Pept_C14_p20"/>
</dbReference>
<keyword evidence="2" id="KW-0732">Signal</keyword>
<evidence type="ECO:0000256" key="2">
    <source>
        <dbReference type="SAM" id="SignalP"/>
    </source>
</evidence>
<accession>A0A497YRG8</accession>
<comment type="caution">
    <text evidence="4">The sequence shown here is derived from an EMBL/GenBank/DDBJ whole genome shotgun (WGS) entry which is preliminary data.</text>
</comment>
<comment type="similarity">
    <text evidence="1">Belongs to the peptidase C14A family.</text>
</comment>
<dbReference type="STRING" id="981384.GCA_000192475_00323"/>
<sequence length="495" mass="54077">MFRIYYVLIAMISISWAAQAGAETRIALVIGNSAYGSVSPLDNPVNDAKLISEKLTDLGFDVRNLTDSNQIEMKRAISQFGRDLRQSGEDAVGLFYYAGHGVQSFGSNYLLPVDISLSDPADLDLMAVEARSVLHQMASAHNKTNIVILDACRNNPFESLSNMDDNGLAEMKAPTGTFLAYATDPGGVALDGEKGNSPFTLSLAEHIETPGMAIEQLFKKVRVDVLQETRGLQTPWDTSSLTQDFAFSPQIQTQIAKNQSEDELWQEAITTRDPVQIMLFMRAYPNSSRAEEASSLLQTVMAESFGTSPLLGANAPEQQEEVAEANETERLMYELALADDTVHAYEVYLQSFPEGVFSSKAEDRLAALRYGQESVTRKTAPDSDVSEPQGGVDASADVLVTLDSLLDFGNAYVRGQTINQLVVGTPQFPPIEGLPDELWKGQNCSNCHQWTPEALCDQAQTYVNRPEAGNVTKQHPYGGGLKVNLRRWALGGCQG</sequence>
<evidence type="ECO:0000259" key="3">
    <source>
        <dbReference type="PROSITE" id="PS50208"/>
    </source>
</evidence>
<name>A0A497YRG8_9RHOB</name>
<dbReference type="InterPro" id="IPR015917">
    <property type="entry name" value="Pept_C14A"/>
</dbReference>
<dbReference type="PANTHER" id="PTHR22576:SF37">
    <property type="entry name" value="MUCOSA-ASSOCIATED LYMPHOID TISSUE LYMPHOMA TRANSLOCATION PROTEIN 1"/>
    <property type="match status" value="1"/>
</dbReference>
<keyword evidence="5" id="KW-1185">Reference proteome</keyword>
<evidence type="ECO:0000313" key="4">
    <source>
        <dbReference type="EMBL" id="RLJ98509.1"/>
    </source>
</evidence>
<dbReference type="InterPro" id="IPR052039">
    <property type="entry name" value="Caspase-related_regulators"/>
</dbReference>
<dbReference type="Gene3D" id="3.40.50.1460">
    <property type="match status" value="1"/>
</dbReference>
<evidence type="ECO:0000313" key="5">
    <source>
        <dbReference type="Proteomes" id="UP000271700"/>
    </source>
</evidence>
<dbReference type="SUPFAM" id="SSF52129">
    <property type="entry name" value="Caspase-like"/>
    <property type="match status" value="1"/>
</dbReference>
<reference evidence="4 5" key="1">
    <citation type="submission" date="2018-10" db="EMBL/GenBank/DDBJ databases">
        <title>Genomic Encyclopedia of Archaeal and Bacterial Type Strains, Phase II (KMG-II): from individual species to whole genera.</title>
        <authorList>
            <person name="Goeker M."/>
        </authorList>
    </citation>
    <scope>NUCLEOTIDE SEQUENCE [LARGE SCALE GENOMIC DNA]</scope>
    <source>
        <strain evidence="4 5">DSM 29317</strain>
    </source>
</reference>
<dbReference type="InterPro" id="IPR011600">
    <property type="entry name" value="Pept_C14_caspase"/>
</dbReference>
<dbReference type="PROSITE" id="PS50208">
    <property type="entry name" value="CASPASE_P20"/>
    <property type="match status" value="1"/>
</dbReference>
<proteinExistence type="inferred from homology"/>
<dbReference type="InterPro" id="IPR029030">
    <property type="entry name" value="Caspase-like_dom_sf"/>
</dbReference>
<dbReference type="Proteomes" id="UP000271700">
    <property type="component" value="Unassembled WGS sequence"/>
</dbReference>
<evidence type="ECO:0000256" key="1">
    <source>
        <dbReference type="ARBA" id="ARBA00010134"/>
    </source>
</evidence>
<dbReference type="GO" id="GO:0006508">
    <property type="term" value="P:proteolysis"/>
    <property type="evidence" value="ECO:0007669"/>
    <property type="project" value="InterPro"/>
</dbReference>
<dbReference type="RefSeq" id="WP_010443421.1">
    <property type="nucleotide sequence ID" value="NZ_AEYW01000024.1"/>
</dbReference>
<dbReference type="GO" id="GO:0004197">
    <property type="term" value="F:cysteine-type endopeptidase activity"/>
    <property type="evidence" value="ECO:0007669"/>
    <property type="project" value="InterPro"/>
</dbReference>
<dbReference type="Pfam" id="PF00656">
    <property type="entry name" value="Peptidase_C14"/>
    <property type="match status" value="1"/>
</dbReference>
<organism evidence="4 5">
    <name type="scientific">Ruegeria conchae</name>
    <dbReference type="NCBI Taxonomy" id="981384"/>
    <lineage>
        <taxon>Bacteria</taxon>
        <taxon>Pseudomonadati</taxon>
        <taxon>Pseudomonadota</taxon>
        <taxon>Alphaproteobacteria</taxon>
        <taxon>Rhodobacterales</taxon>
        <taxon>Roseobacteraceae</taxon>
        <taxon>Ruegeria</taxon>
    </lineage>
</organism>
<dbReference type="AlphaFoldDB" id="A0A497YRG8"/>
<dbReference type="SMART" id="SM00115">
    <property type="entry name" value="CASc"/>
    <property type="match status" value="1"/>
</dbReference>